<proteinExistence type="predicted"/>
<dbReference type="EMBL" id="QRBB01000001">
    <property type="protein sequence ID" value="RDS77953.1"/>
    <property type="molecule type" value="Genomic_DNA"/>
</dbReference>
<name>A0A395LLQ4_9SPHN</name>
<protein>
    <recommendedName>
        <fullName evidence="4">DUF883 family protein</fullName>
    </recommendedName>
</protein>
<dbReference type="Proteomes" id="UP000254101">
    <property type="component" value="Unassembled WGS sequence"/>
</dbReference>
<dbReference type="AlphaFoldDB" id="A0A395LLQ4"/>
<evidence type="ECO:0000313" key="3">
    <source>
        <dbReference type="Proteomes" id="UP000254101"/>
    </source>
</evidence>
<feature type="compositionally biased region" description="Low complexity" evidence="1">
    <location>
        <begin position="19"/>
        <end position="30"/>
    </location>
</feature>
<comment type="caution">
    <text evidence="2">The sequence shown here is derived from an EMBL/GenBank/DDBJ whole genome shotgun (WGS) entry which is preliminary data.</text>
</comment>
<organism evidence="2 3">
    <name type="scientific">Alteriqipengyuania lutimaris</name>
    <dbReference type="NCBI Taxonomy" id="1538146"/>
    <lineage>
        <taxon>Bacteria</taxon>
        <taxon>Pseudomonadati</taxon>
        <taxon>Pseudomonadota</taxon>
        <taxon>Alphaproteobacteria</taxon>
        <taxon>Sphingomonadales</taxon>
        <taxon>Erythrobacteraceae</taxon>
        <taxon>Alteriqipengyuania</taxon>
    </lineage>
</organism>
<evidence type="ECO:0000256" key="1">
    <source>
        <dbReference type="SAM" id="MobiDB-lite"/>
    </source>
</evidence>
<evidence type="ECO:0000313" key="2">
    <source>
        <dbReference type="EMBL" id="RDS77953.1"/>
    </source>
</evidence>
<feature type="compositionally biased region" description="Basic and acidic residues" evidence="1">
    <location>
        <begin position="60"/>
        <end position="86"/>
    </location>
</feature>
<feature type="region of interest" description="Disordered" evidence="1">
    <location>
        <begin position="1"/>
        <end position="86"/>
    </location>
</feature>
<evidence type="ECO:0008006" key="4">
    <source>
        <dbReference type="Google" id="ProtNLM"/>
    </source>
</evidence>
<keyword evidence="3" id="KW-1185">Reference proteome</keyword>
<accession>A0A395LLQ4</accession>
<gene>
    <name evidence="2" type="ORF">DL238_10315</name>
</gene>
<dbReference type="OrthoDB" id="7426580at2"/>
<sequence length="181" mass="18841">MAADDKTTETSAVPLTTDAAGAASGSAAAQGTGGKEEAKTRFNSALDEAKAGAQALRGEAATRARGYKEEARAKGSEYAEQAKAKGGELAVEGKHKASEALVSLSRMVAENAAKIDDNFGPKYGDHARNAARGLQDAAAHIDTKSYDELGDEARQFVKKNPGLSVGMAAFGGYVFARLFRR</sequence>
<reference evidence="2 3" key="1">
    <citation type="submission" date="2018-07" db="EMBL/GenBank/DDBJ databases">
        <title>Erythrobacter nanhaiensis sp. nov., a novel member of the genus Erythrobacter isolated from the South China Sea.</title>
        <authorList>
            <person name="Chen X."/>
            <person name="Liu J."/>
        </authorList>
    </citation>
    <scope>NUCLEOTIDE SEQUENCE [LARGE SCALE GENOMIC DNA]</scope>
    <source>
        <strain evidence="2 3">S-5</strain>
    </source>
</reference>
<dbReference type="RefSeq" id="WP_115492183.1">
    <property type="nucleotide sequence ID" value="NZ_JACHWW010000001.1"/>
</dbReference>